<evidence type="ECO:0000313" key="1">
    <source>
        <dbReference type="EMBL" id="KAI0054455.1"/>
    </source>
</evidence>
<accession>A0ACB8SDF0</accession>
<feature type="non-terminal residue" evidence="1">
    <location>
        <position position="218"/>
    </location>
</feature>
<dbReference type="EMBL" id="MU277426">
    <property type="protein sequence ID" value="KAI0054455.1"/>
    <property type="molecule type" value="Genomic_DNA"/>
</dbReference>
<name>A0ACB8SDF0_9AGAM</name>
<comment type="caution">
    <text evidence="1">The sequence shown here is derived from an EMBL/GenBank/DDBJ whole genome shotgun (WGS) entry which is preliminary data.</text>
</comment>
<sequence length="218" mass="24307">MLRASSLRGYRIPGIEQRLITTLFADDTTVYLSHLDNYSDLTTLLQKWCIASTARFNLNKTEIIPIGKPTYRAQLIASRQMNDNALPLPPGIHIATEGEAVRSLGAWIGNNTDTSVPWTRVVNRIVAALDRWSQCHPSKTTGRPLIIQMIVGGMTQYLAKVQGTPPAIEKKLMKIIRDFMWGPIHTPPINSKTLSLPREQGGLKVLDIQARNEAIQLT</sequence>
<dbReference type="Proteomes" id="UP000814140">
    <property type="component" value="Unassembled WGS sequence"/>
</dbReference>
<evidence type="ECO:0000313" key="2">
    <source>
        <dbReference type="Proteomes" id="UP000814140"/>
    </source>
</evidence>
<gene>
    <name evidence="1" type="ORF">BV25DRAFT_1784342</name>
</gene>
<proteinExistence type="predicted"/>
<keyword evidence="2" id="KW-1185">Reference proteome</keyword>
<protein>
    <submittedName>
        <fullName evidence="1">Uncharacterized protein</fullName>
    </submittedName>
</protein>
<organism evidence="1 2">
    <name type="scientific">Artomyces pyxidatus</name>
    <dbReference type="NCBI Taxonomy" id="48021"/>
    <lineage>
        <taxon>Eukaryota</taxon>
        <taxon>Fungi</taxon>
        <taxon>Dikarya</taxon>
        <taxon>Basidiomycota</taxon>
        <taxon>Agaricomycotina</taxon>
        <taxon>Agaricomycetes</taxon>
        <taxon>Russulales</taxon>
        <taxon>Auriscalpiaceae</taxon>
        <taxon>Artomyces</taxon>
    </lineage>
</organism>
<reference evidence="1" key="2">
    <citation type="journal article" date="2022" name="New Phytol.">
        <title>Evolutionary transition to the ectomycorrhizal habit in the genomes of a hyperdiverse lineage of mushroom-forming fungi.</title>
        <authorList>
            <person name="Looney B."/>
            <person name="Miyauchi S."/>
            <person name="Morin E."/>
            <person name="Drula E."/>
            <person name="Courty P.E."/>
            <person name="Kohler A."/>
            <person name="Kuo A."/>
            <person name="LaButti K."/>
            <person name="Pangilinan J."/>
            <person name="Lipzen A."/>
            <person name="Riley R."/>
            <person name="Andreopoulos W."/>
            <person name="He G."/>
            <person name="Johnson J."/>
            <person name="Nolan M."/>
            <person name="Tritt A."/>
            <person name="Barry K.W."/>
            <person name="Grigoriev I.V."/>
            <person name="Nagy L.G."/>
            <person name="Hibbett D."/>
            <person name="Henrissat B."/>
            <person name="Matheny P.B."/>
            <person name="Labbe J."/>
            <person name="Martin F.M."/>
        </authorList>
    </citation>
    <scope>NUCLEOTIDE SEQUENCE</scope>
    <source>
        <strain evidence="1">HHB10654</strain>
    </source>
</reference>
<reference evidence="1" key="1">
    <citation type="submission" date="2021-03" db="EMBL/GenBank/DDBJ databases">
        <authorList>
            <consortium name="DOE Joint Genome Institute"/>
            <person name="Ahrendt S."/>
            <person name="Looney B.P."/>
            <person name="Miyauchi S."/>
            <person name="Morin E."/>
            <person name="Drula E."/>
            <person name="Courty P.E."/>
            <person name="Chicoki N."/>
            <person name="Fauchery L."/>
            <person name="Kohler A."/>
            <person name="Kuo A."/>
            <person name="Labutti K."/>
            <person name="Pangilinan J."/>
            <person name="Lipzen A."/>
            <person name="Riley R."/>
            <person name="Andreopoulos W."/>
            <person name="He G."/>
            <person name="Johnson J."/>
            <person name="Barry K.W."/>
            <person name="Grigoriev I.V."/>
            <person name="Nagy L."/>
            <person name="Hibbett D."/>
            <person name="Henrissat B."/>
            <person name="Matheny P.B."/>
            <person name="Labbe J."/>
            <person name="Martin F."/>
        </authorList>
    </citation>
    <scope>NUCLEOTIDE SEQUENCE</scope>
    <source>
        <strain evidence="1">HHB10654</strain>
    </source>
</reference>